<evidence type="ECO:0000259" key="2">
    <source>
        <dbReference type="Pfam" id="PF14417"/>
    </source>
</evidence>
<dbReference type="OrthoDB" id="5525992at2"/>
<dbReference type="Pfam" id="PF12728">
    <property type="entry name" value="HTH_17"/>
    <property type="match status" value="1"/>
</dbReference>
<dbReference type="SUPFAM" id="SSF46955">
    <property type="entry name" value="Putative DNA-binding domain"/>
    <property type="match status" value="1"/>
</dbReference>
<dbReference type="InterPro" id="IPR009061">
    <property type="entry name" value="DNA-bd_dom_put_sf"/>
</dbReference>
<dbReference type="InterPro" id="IPR010093">
    <property type="entry name" value="SinI_DNA-bd"/>
</dbReference>
<proteinExistence type="predicted"/>
<dbReference type="HOGENOM" id="CLU_1132182_0_0_7"/>
<dbReference type="InterPro" id="IPR041657">
    <property type="entry name" value="HTH_17"/>
</dbReference>
<feature type="domain" description="Helix-turn-helix" evidence="1">
    <location>
        <begin position="3"/>
        <end position="51"/>
    </location>
</feature>
<dbReference type="NCBIfam" id="TIGR01764">
    <property type="entry name" value="excise"/>
    <property type="match status" value="1"/>
</dbReference>
<dbReference type="eggNOG" id="COG2452">
    <property type="taxonomic scope" value="Bacteria"/>
</dbReference>
<feature type="domain" description="MEDS" evidence="2">
    <location>
        <begin position="72"/>
        <end position="210"/>
    </location>
</feature>
<reference evidence="4" key="1">
    <citation type="submission" date="2012-06" db="EMBL/GenBank/DDBJ databases">
        <title>Complete sequence of chromosome of Desulfomonile tiedjei DSM 6799.</title>
        <authorList>
            <person name="Lucas S."/>
            <person name="Copeland A."/>
            <person name="Lapidus A."/>
            <person name="Glavina del Rio T."/>
            <person name="Dalin E."/>
            <person name="Tice H."/>
            <person name="Bruce D."/>
            <person name="Goodwin L."/>
            <person name="Pitluck S."/>
            <person name="Peters L."/>
            <person name="Ovchinnikova G."/>
            <person name="Zeytun A."/>
            <person name="Lu M."/>
            <person name="Kyrpides N."/>
            <person name="Mavromatis K."/>
            <person name="Ivanova N."/>
            <person name="Brettin T."/>
            <person name="Detter J.C."/>
            <person name="Han C."/>
            <person name="Larimer F."/>
            <person name="Land M."/>
            <person name="Hauser L."/>
            <person name="Markowitz V."/>
            <person name="Cheng J.-F."/>
            <person name="Hugenholtz P."/>
            <person name="Woyke T."/>
            <person name="Wu D."/>
            <person name="Spring S."/>
            <person name="Schroeder M."/>
            <person name="Brambilla E."/>
            <person name="Klenk H.-P."/>
            <person name="Eisen J.A."/>
        </authorList>
    </citation>
    <scope>NUCLEOTIDE SEQUENCE [LARGE SCALE GENOMIC DNA]</scope>
    <source>
        <strain evidence="4">ATCC 49306 / DSM 6799 / DCB-1</strain>
    </source>
</reference>
<organism evidence="3 4">
    <name type="scientific">Desulfomonile tiedjei (strain ATCC 49306 / DSM 6799 / DCB-1)</name>
    <dbReference type="NCBI Taxonomy" id="706587"/>
    <lineage>
        <taxon>Bacteria</taxon>
        <taxon>Pseudomonadati</taxon>
        <taxon>Thermodesulfobacteriota</taxon>
        <taxon>Desulfomonilia</taxon>
        <taxon>Desulfomonilales</taxon>
        <taxon>Desulfomonilaceae</taxon>
        <taxon>Desulfomonile</taxon>
    </lineage>
</organism>
<dbReference type="AlphaFoldDB" id="I4CEN9"/>
<gene>
    <name evidence="3" type="ordered locus">Desti_5444</name>
</gene>
<evidence type="ECO:0000313" key="3">
    <source>
        <dbReference type="EMBL" id="AFM28030.1"/>
    </source>
</evidence>
<dbReference type="InterPro" id="IPR025847">
    <property type="entry name" value="MEDS_domain"/>
</dbReference>
<dbReference type="Proteomes" id="UP000006055">
    <property type="component" value="Chromosome"/>
</dbReference>
<sequence>MDLLTVEEVASILRAHTNTVYKMCRLGQLPAAKFGKEWRIDREKLAEFMQKTAGASPLLHRRSASVEFVPGHTLALMAEQNDVWDFEASFFRENARKGYLLFKACWWQKPEEVRKVLTERGFPVAKFEAAGEMVIADLASICERSGPMAAADAWRSAAHRAIERGYKGMIGSGSPTLEGCCSRGELFTFEEALDGFLDGLPVKGVCAYHLGGKASGDWNALVRLMNFHGQVLFRAEEMDVSAKII</sequence>
<dbReference type="RefSeq" id="WP_014813129.1">
    <property type="nucleotide sequence ID" value="NC_018025.1"/>
</dbReference>
<dbReference type="Pfam" id="PF14417">
    <property type="entry name" value="MEDS"/>
    <property type="match status" value="1"/>
</dbReference>
<evidence type="ECO:0000259" key="1">
    <source>
        <dbReference type="Pfam" id="PF12728"/>
    </source>
</evidence>
<dbReference type="KEGG" id="dti:Desti_5444"/>
<dbReference type="GO" id="GO:0003677">
    <property type="term" value="F:DNA binding"/>
    <property type="evidence" value="ECO:0007669"/>
    <property type="project" value="UniProtKB-KW"/>
</dbReference>
<keyword evidence="3" id="KW-0238">DNA-binding</keyword>
<dbReference type="EMBL" id="CP003360">
    <property type="protein sequence ID" value="AFM28030.1"/>
    <property type="molecule type" value="Genomic_DNA"/>
</dbReference>
<evidence type="ECO:0000313" key="4">
    <source>
        <dbReference type="Proteomes" id="UP000006055"/>
    </source>
</evidence>
<accession>I4CEN9</accession>
<protein>
    <submittedName>
        <fullName evidence="3">DNA-binding protein, excisionase family</fullName>
    </submittedName>
</protein>
<keyword evidence="4" id="KW-1185">Reference proteome</keyword>
<name>I4CEN9_DESTA</name>